<name>A0A157ZVY3_9BURK</name>
<reference evidence="3" key="1">
    <citation type="submission" date="2016-01" db="EMBL/GenBank/DDBJ databases">
        <authorList>
            <person name="Peeters C."/>
        </authorList>
    </citation>
    <scope>NUCLEOTIDE SEQUENCE [LARGE SCALE GENOMIC DNA]</scope>
    <source>
        <strain evidence="3">LMG 29325</strain>
    </source>
</reference>
<evidence type="ECO:0000313" key="4">
    <source>
        <dbReference type="Proteomes" id="UP000054596"/>
    </source>
</evidence>
<accession>A0A157ZVY3</accession>
<dbReference type="Proteomes" id="UP000054596">
    <property type="component" value="Unassembled WGS sequence"/>
</dbReference>
<proteinExistence type="predicted"/>
<evidence type="ECO:0000256" key="2">
    <source>
        <dbReference type="SAM" id="SignalP"/>
    </source>
</evidence>
<evidence type="ECO:0000313" key="3">
    <source>
        <dbReference type="EMBL" id="SAK49057.1"/>
    </source>
</evidence>
<gene>
    <name evidence="3" type="ORF">AWB82_01264</name>
</gene>
<feature type="signal peptide" evidence="2">
    <location>
        <begin position="1"/>
        <end position="22"/>
    </location>
</feature>
<sequence>MLRTVSAFVCAVFFALGLAACAEPAQHKHVPQDPPDYKGVPTDMTPPSMITDPAKPQ</sequence>
<dbReference type="RefSeq" id="WP_159462560.1">
    <property type="nucleotide sequence ID" value="NZ_FCOJ02000006.1"/>
</dbReference>
<dbReference type="OrthoDB" id="9019332at2"/>
<organism evidence="3 4">
    <name type="scientific">Caballeronia glebae</name>
    <dbReference type="NCBI Taxonomy" id="1777143"/>
    <lineage>
        <taxon>Bacteria</taxon>
        <taxon>Pseudomonadati</taxon>
        <taxon>Pseudomonadota</taxon>
        <taxon>Betaproteobacteria</taxon>
        <taxon>Burkholderiales</taxon>
        <taxon>Burkholderiaceae</taxon>
        <taxon>Caballeronia</taxon>
    </lineage>
</organism>
<dbReference type="AlphaFoldDB" id="A0A157ZVY3"/>
<dbReference type="EMBL" id="FCOJ02000006">
    <property type="protein sequence ID" value="SAK49057.1"/>
    <property type="molecule type" value="Genomic_DNA"/>
</dbReference>
<keyword evidence="2" id="KW-0732">Signal</keyword>
<keyword evidence="4" id="KW-1185">Reference proteome</keyword>
<keyword evidence="3" id="KW-0449">Lipoprotein</keyword>
<evidence type="ECO:0000256" key="1">
    <source>
        <dbReference type="SAM" id="MobiDB-lite"/>
    </source>
</evidence>
<protein>
    <submittedName>
        <fullName evidence="3">Lipoprotein</fullName>
    </submittedName>
</protein>
<dbReference type="PROSITE" id="PS51257">
    <property type="entry name" value="PROKAR_LIPOPROTEIN"/>
    <property type="match status" value="1"/>
</dbReference>
<feature type="region of interest" description="Disordered" evidence="1">
    <location>
        <begin position="25"/>
        <end position="57"/>
    </location>
</feature>
<feature type="chain" id="PRO_5007619941" evidence="2">
    <location>
        <begin position="23"/>
        <end position="57"/>
    </location>
</feature>
<comment type="caution">
    <text evidence="3">The sequence shown here is derived from an EMBL/GenBank/DDBJ whole genome shotgun (WGS) entry which is preliminary data.</text>
</comment>